<feature type="region of interest" description="Disordered" evidence="6">
    <location>
        <begin position="1"/>
        <end position="51"/>
    </location>
</feature>
<feature type="transmembrane region" description="Helical" evidence="7">
    <location>
        <begin position="173"/>
        <end position="194"/>
    </location>
</feature>
<accession>A0A3D8QU19</accession>
<keyword evidence="3 7" id="KW-0812">Transmembrane</keyword>
<evidence type="ECO:0000256" key="2">
    <source>
        <dbReference type="ARBA" id="ARBA00007520"/>
    </source>
</evidence>
<protein>
    <submittedName>
        <fullName evidence="9">MFS general substrate transporter-16</fullName>
    </submittedName>
</protein>
<evidence type="ECO:0000259" key="8">
    <source>
        <dbReference type="PROSITE" id="PS50850"/>
    </source>
</evidence>
<feature type="transmembrane region" description="Helical" evidence="7">
    <location>
        <begin position="110"/>
        <end position="134"/>
    </location>
</feature>
<feature type="domain" description="Major facilitator superfamily (MFS) profile" evidence="8">
    <location>
        <begin position="1"/>
        <end position="509"/>
    </location>
</feature>
<evidence type="ECO:0000256" key="1">
    <source>
        <dbReference type="ARBA" id="ARBA00004141"/>
    </source>
</evidence>
<feature type="transmembrane region" description="Helical" evidence="7">
    <location>
        <begin position="83"/>
        <end position="104"/>
    </location>
</feature>
<dbReference type="PROSITE" id="PS50850">
    <property type="entry name" value="MFS"/>
    <property type="match status" value="1"/>
</dbReference>
<dbReference type="SUPFAM" id="SSF103473">
    <property type="entry name" value="MFS general substrate transporter"/>
    <property type="match status" value="2"/>
</dbReference>
<dbReference type="Gene3D" id="1.20.1720.10">
    <property type="entry name" value="Multidrug resistance protein D"/>
    <property type="match status" value="1"/>
</dbReference>
<comment type="similarity">
    <text evidence="2">Belongs to the major facilitator superfamily. TCR/Tet family.</text>
</comment>
<comment type="subcellular location">
    <subcellularLocation>
        <location evidence="1">Membrane</location>
        <topology evidence="1">Multi-pass membrane protein</topology>
    </subcellularLocation>
</comment>
<feature type="transmembrane region" description="Helical" evidence="7">
    <location>
        <begin position="409"/>
        <end position="431"/>
    </location>
</feature>
<keyword evidence="4 7" id="KW-1133">Transmembrane helix</keyword>
<feature type="compositionally biased region" description="Basic and acidic residues" evidence="6">
    <location>
        <begin position="32"/>
        <end position="44"/>
    </location>
</feature>
<evidence type="ECO:0000313" key="9">
    <source>
        <dbReference type="EMBL" id="RDW65181.1"/>
    </source>
</evidence>
<keyword evidence="5 7" id="KW-0472">Membrane</keyword>
<dbReference type="Proteomes" id="UP000256328">
    <property type="component" value="Unassembled WGS sequence"/>
</dbReference>
<dbReference type="EMBL" id="PDLN01000015">
    <property type="protein sequence ID" value="RDW65181.1"/>
    <property type="molecule type" value="Genomic_DNA"/>
</dbReference>
<dbReference type="PANTHER" id="PTHR23501">
    <property type="entry name" value="MAJOR FACILITATOR SUPERFAMILY"/>
    <property type="match status" value="1"/>
</dbReference>
<evidence type="ECO:0000256" key="6">
    <source>
        <dbReference type="SAM" id="MobiDB-lite"/>
    </source>
</evidence>
<feature type="transmembrane region" description="Helical" evidence="7">
    <location>
        <begin position="349"/>
        <end position="370"/>
    </location>
</feature>
<dbReference type="InterPro" id="IPR011701">
    <property type="entry name" value="MFS"/>
</dbReference>
<dbReference type="OrthoDB" id="10021397at2759"/>
<dbReference type="AlphaFoldDB" id="A0A3D8QU19"/>
<dbReference type="GO" id="GO:0022857">
    <property type="term" value="F:transmembrane transporter activity"/>
    <property type="evidence" value="ECO:0007669"/>
    <property type="project" value="InterPro"/>
</dbReference>
<feature type="transmembrane region" description="Helical" evidence="7">
    <location>
        <begin position="146"/>
        <end position="167"/>
    </location>
</feature>
<feature type="transmembrane region" description="Helical" evidence="7">
    <location>
        <begin position="214"/>
        <end position="233"/>
    </location>
</feature>
<comment type="caution">
    <text evidence="9">The sequence shown here is derived from an EMBL/GenBank/DDBJ whole genome shotgun (WGS) entry which is preliminary data.</text>
</comment>
<proteinExistence type="inferred from homology"/>
<keyword evidence="10" id="KW-1185">Reference proteome</keyword>
<gene>
    <name evidence="9" type="ORF">BP5796_09873</name>
</gene>
<dbReference type="Gene3D" id="1.20.1250.20">
    <property type="entry name" value="MFS general substrate transporter like domains"/>
    <property type="match status" value="1"/>
</dbReference>
<evidence type="ECO:0000256" key="7">
    <source>
        <dbReference type="SAM" id="Phobius"/>
    </source>
</evidence>
<dbReference type="InterPro" id="IPR036259">
    <property type="entry name" value="MFS_trans_sf"/>
</dbReference>
<evidence type="ECO:0000256" key="3">
    <source>
        <dbReference type="ARBA" id="ARBA00022692"/>
    </source>
</evidence>
<evidence type="ECO:0000256" key="5">
    <source>
        <dbReference type="ARBA" id="ARBA00023136"/>
    </source>
</evidence>
<dbReference type="InterPro" id="IPR020846">
    <property type="entry name" value="MFS_dom"/>
</dbReference>
<feature type="transmembrane region" description="Helical" evidence="7">
    <location>
        <begin position="284"/>
        <end position="309"/>
    </location>
</feature>
<feature type="transmembrane region" description="Helical" evidence="7">
    <location>
        <begin position="321"/>
        <end position="342"/>
    </location>
</feature>
<dbReference type="PANTHER" id="PTHR23501:SF193">
    <property type="entry name" value="MULTIDRUG TRANSPORTER, PUTATIVE (AFU_ORTHOLOGUE AFUA_8G00940)-RELATED"/>
    <property type="match status" value="1"/>
</dbReference>
<feature type="transmembrane region" description="Helical" evidence="7">
    <location>
        <begin position="58"/>
        <end position="76"/>
    </location>
</feature>
<dbReference type="GO" id="GO:0005886">
    <property type="term" value="C:plasma membrane"/>
    <property type="evidence" value="ECO:0007669"/>
    <property type="project" value="TreeGrafter"/>
</dbReference>
<organism evidence="9 10">
    <name type="scientific">Coleophoma crateriformis</name>
    <dbReference type="NCBI Taxonomy" id="565419"/>
    <lineage>
        <taxon>Eukaryota</taxon>
        <taxon>Fungi</taxon>
        <taxon>Dikarya</taxon>
        <taxon>Ascomycota</taxon>
        <taxon>Pezizomycotina</taxon>
        <taxon>Leotiomycetes</taxon>
        <taxon>Helotiales</taxon>
        <taxon>Dermateaceae</taxon>
        <taxon>Coleophoma</taxon>
    </lineage>
</organism>
<feature type="transmembrane region" description="Helical" evidence="7">
    <location>
        <begin position="245"/>
        <end position="264"/>
    </location>
</feature>
<feature type="compositionally biased region" description="Polar residues" evidence="6">
    <location>
        <begin position="1"/>
        <end position="12"/>
    </location>
</feature>
<name>A0A3D8QU19_9HELO</name>
<evidence type="ECO:0000313" key="10">
    <source>
        <dbReference type="Proteomes" id="UP000256328"/>
    </source>
</evidence>
<reference evidence="9 10" key="1">
    <citation type="journal article" date="2018" name="IMA Fungus">
        <title>IMA Genome-F 9: Draft genome sequence of Annulohypoxylon stygium, Aspergillus mulundensis, Berkeleyomyces basicola (syn. Thielaviopsis basicola), Ceratocystis smalleyi, two Cercospora beticola strains, Coleophoma cylindrospora, Fusarium fracticaudum, Phialophora cf. hyalina, and Morchella septimelata.</title>
        <authorList>
            <person name="Wingfield B.D."/>
            <person name="Bills G.F."/>
            <person name="Dong Y."/>
            <person name="Huang W."/>
            <person name="Nel W.J."/>
            <person name="Swalarsk-Parry B.S."/>
            <person name="Vaghefi N."/>
            <person name="Wilken P.M."/>
            <person name="An Z."/>
            <person name="de Beer Z.W."/>
            <person name="De Vos L."/>
            <person name="Chen L."/>
            <person name="Duong T.A."/>
            <person name="Gao Y."/>
            <person name="Hammerbacher A."/>
            <person name="Kikkert J.R."/>
            <person name="Li Y."/>
            <person name="Li H."/>
            <person name="Li K."/>
            <person name="Li Q."/>
            <person name="Liu X."/>
            <person name="Ma X."/>
            <person name="Naidoo K."/>
            <person name="Pethybridge S.J."/>
            <person name="Sun J."/>
            <person name="Steenkamp E.T."/>
            <person name="van der Nest M.A."/>
            <person name="van Wyk S."/>
            <person name="Wingfield M.J."/>
            <person name="Xiong C."/>
            <person name="Yue Q."/>
            <person name="Zhang X."/>
        </authorList>
    </citation>
    <scope>NUCLEOTIDE SEQUENCE [LARGE SCALE GENOMIC DNA]</scope>
    <source>
        <strain evidence="9 10">BP5796</strain>
    </source>
</reference>
<sequence length="522" mass="54881">MDDSRGTTSSSSLDDEKTGAVEQSPRLNSLQDSKDINPVEKSTADPDPPQTTEYLSGYPLYTVVSAICLAGFIYSLDVTIIVTATFFVFVVLFEVGSLICGAAPSSTAFIIGRAVAGIGGSGLFVGALTIVASATPAERRPQTMSMVYAISMLGMVTGPIIGGALTQKASWRWCFYINLPAGAVTLLAVAFVRIPDSKSKSESRLSLFEMISRLDPVGFMLFAPTCIMVLLALEWGGTTYPWNSSIIIGLFVGFFATAVTFVIWEYHQGDTAMVPLHILRQRVVYSSCLSMVAQFGSVQAFSYFLPVWFQTILGVSPILSGLYFLATAGPLVAMTIISGILVSKIGNPAIFAIVGNAIAAIGCGLLSTLSPSSSKAAYICFQLLTGFGRGISLQQPVNAIQKSLQPSMISVGSSMVLFAQFFGGAIFLALAETDFTTSLSAALGKFAPGVNAALVFEAGATGVRNVVTSGQLPGVLIAYNQAIMNAFYLAAAAAAFASCAGWGMGITQNMRKKKPESSTGTV</sequence>
<feature type="transmembrane region" description="Helical" evidence="7">
    <location>
        <begin position="482"/>
        <end position="504"/>
    </location>
</feature>
<evidence type="ECO:0000256" key="4">
    <source>
        <dbReference type="ARBA" id="ARBA00022989"/>
    </source>
</evidence>
<dbReference type="Pfam" id="PF07690">
    <property type="entry name" value="MFS_1"/>
    <property type="match status" value="1"/>
</dbReference>